<reference evidence="3" key="1">
    <citation type="submission" date="2018-12" db="EMBL/GenBank/DDBJ databases">
        <title>Tengunoibacter tsumagoiensis gen. nov., sp. nov., Dictyobacter kobayashii sp. nov., D. alpinus sp. nov., and D. joshuensis sp. nov. and description of Dictyobacteraceae fam. nov. within the order Ktedonobacterales isolated from Tengu-no-mugimeshi.</title>
        <authorList>
            <person name="Wang C.M."/>
            <person name="Zheng Y."/>
            <person name="Sakai Y."/>
            <person name="Toyoda A."/>
            <person name="Minakuchi Y."/>
            <person name="Abe K."/>
            <person name="Yokota A."/>
            <person name="Yabe S."/>
        </authorList>
    </citation>
    <scope>NUCLEOTIDE SEQUENCE [LARGE SCALE GENOMIC DNA]</scope>
    <source>
        <strain evidence="3">Uno16</strain>
    </source>
</reference>
<keyword evidence="3" id="KW-1185">Reference proteome</keyword>
<organism evidence="2 3">
    <name type="scientific">Dictyobacter alpinus</name>
    <dbReference type="NCBI Taxonomy" id="2014873"/>
    <lineage>
        <taxon>Bacteria</taxon>
        <taxon>Bacillati</taxon>
        <taxon>Chloroflexota</taxon>
        <taxon>Ktedonobacteria</taxon>
        <taxon>Ktedonobacterales</taxon>
        <taxon>Dictyobacteraceae</taxon>
        <taxon>Dictyobacter</taxon>
    </lineage>
</organism>
<keyword evidence="1" id="KW-1133">Transmembrane helix</keyword>
<dbReference type="EMBL" id="BIFT01000001">
    <property type="protein sequence ID" value="GCE28956.1"/>
    <property type="molecule type" value="Genomic_DNA"/>
</dbReference>
<keyword evidence="1" id="KW-0812">Transmembrane</keyword>
<name>A0A402BCA5_9CHLR</name>
<proteinExistence type="predicted"/>
<feature type="transmembrane region" description="Helical" evidence="1">
    <location>
        <begin position="62"/>
        <end position="77"/>
    </location>
</feature>
<keyword evidence="1" id="KW-0472">Membrane</keyword>
<evidence type="ECO:0000313" key="3">
    <source>
        <dbReference type="Proteomes" id="UP000287171"/>
    </source>
</evidence>
<protein>
    <submittedName>
        <fullName evidence="2">Uncharacterized protein</fullName>
    </submittedName>
</protein>
<comment type="caution">
    <text evidence="2">The sequence shown here is derived from an EMBL/GenBank/DDBJ whole genome shotgun (WGS) entry which is preliminary data.</text>
</comment>
<evidence type="ECO:0000313" key="2">
    <source>
        <dbReference type="EMBL" id="GCE28956.1"/>
    </source>
</evidence>
<sequence length="78" mass="9398">MLREMYWDLSLQPARRMSRHKSEVEHASLCSPPHNHVFEGHFLRELGQAQDLRDAEERPNRLAALVYYIYILAFYYYP</sequence>
<evidence type="ECO:0000256" key="1">
    <source>
        <dbReference type="SAM" id="Phobius"/>
    </source>
</evidence>
<dbReference type="AlphaFoldDB" id="A0A402BCA5"/>
<gene>
    <name evidence="2" type="ORF">KDA_44400</name>
</gene>
<accession>A0A402BCA5</accession>
<dbReference type="Proteomes" id="UP000287171">
    <property type="component" value="Unassembled WGS sequence"/>
</dbReference>